<dbReference type="Proteomes" id="UP001157006">
    <property type="component" value="Chromosome 6"/>
</dbReference>
<accession>A0AAV1B441</accession>
<proteinExistence type="predicted"/>
<feature type="domain" description="Retroviral polymerase SH3-like" evidence="2">
    <location>
        <begin position="14"/>
        <end position="46"/>
    </location>
</feature>
<dbReference type="EMBL" id="OX451741">
    <property type="protein sequence ID" value="CAI8617215.1"/>
    <property type="molecule type" value="Genomic_DNA"/>
</dbReference>
<dbReference type="AlphaFoldDB" id="A0AAV1B441"/>
<dbReference type="InterPro" id="IPR057670">
    <property type="entry name" value="SH3_retrovirus"/>
</dbReference>
<dbReference type="Pfam" id="PF25597">
    <property type="entry name" value="SH3_retrovirus"/>
    <property type="match status" value="1"/>
</dbReference>
<sequence>MSIFLHKNALNSRHNQKGFLCYDLNLRRIRVSRNVVFFENKYFFATHHDLPSSTFSVLPLFSNSSAGQPSSKPLLTYQRRRVVTQNQPADSHGPLRESSSTADPTQEPEPGPIRHSTRIRKLPEKYGFSNPLSLTAALSCVPIPSSYKQAMEHGCWQTAIENEPLALEENQTWDTVPCPPTDL</sequence>
<keyword evidence="4" id="KW-1185">Reference proteome</keyword>
<name>A0AAV1B441_VICFA</name>
<protein>
    <recommendedName>
        <fullName evidence="2">Retroviral polymerase SH3-like domain-containing protein</fullName>
    </recommendedName>
</protein>
<evidence type="ECO:0000256" key="1">
    <source>
        <dbReference type="SAM" id="MobiDB-lite"/>
    </source>
</evidence>
<feature type="region of interest" description="Disordered" evidence="1">
    <location>
        <begin position="84"/>
        <end position="117"/>
    </location>
</feature>
<gene>
    <name evidence="3" type="ORF">VFH_VI064960</name>
</gene>
<evidence type="ECO:0000313" key="3">
    <source>
        <dbReference type="EMBL" id="CAI8617215.1"/>
    </source>
</evidence>
<evidence type="ECO:0000313" key="4">
    <source>
        <dbReference type="Proteomes" id="UP001157006"/>
    </source>
</evidence>
<evidence type="ECO:0000259" key="2">
    <source>
        <dbReference type="Pfam" id="PF25597"/>
    </source>
</evidence>
<reference evidence="3 4" key="1">
    <citation type="submission" date="2023-01" db="EMBL/GenBank/DDBJ databases">
        <authorList>
            <person name="Kreplak J."/>
        </authorList>
    </citation>
    <scope>NUCLEOTIDE SEQUENCE [LARGE SCALE GENOMIC DNA]</scope>
</reference>
<organism evidence="3 4">
    <name type="scientific">Vicia faba</name>
    <name type="common">Broad bean</name>
    <name type="synonym">Faba vulgaris</name>
    <dbReference type="NCBI Taxonomy" id="3906"/>
    <lineage>
        <taxon>Eukaryota</taxon>
        <taxon>Viridiplantae</taxon>
        <taxon>Streptophyta</taxon>
        <taxon>Embryophyta</taxon>
        <taxon>Tracheophyta</taxon>
        <taxon>Spermatophyta</taxon>
        <taxon>Magnoliopsida</taxon>
        <taxon>eudicotyledons</taxon>
        <taxon>Gunneridae</taxon>
        <taxon>Pentapetalae</taxon>
        <taxon>rosids</taxon>
        <taxon>fabids</taxon>
        <taxon>Fabales</taxon>
        <taxon>Fabaceae</taxon>
        <taxon>Papilionoideae</taxon>
        <taxon>50 kb inversion clade</taxon>
        <taxon>NPAAA clade</taxon>
        <taxon>Hologalegina</taxon>
        <taxon>IRL clade</taxon>
        <taxon>Fabeae</taxon>
        <taxon>Vicia</taxon>
    </lineage>
</organism>